<evidence type="ECO:0000313" key="18">
    <source>
        <dbReference type="EMBL" id="ROV93443.1"/>
    </source>
</evidence>
<reference evidence="18 19" key="1">
    <citation type="submission" date="2015-09" db="EMBL/GenBank/DDBJ databases">
        <title>Host preference determinants of Valsa canker pathogens revealed by comparative genomics.</title>
        <authorList>
            <person name="Yin Z."/>
            <person name="Huang L."/>
        </authorList>
    </citation>
    <scope>NUCLEOTIDE SEQUENCE [LARGE SCALE GENOMIC DNA]</scope>
    <source>
        <strain evidence="18 19">SXYLt</strain>
    </source>
</reference>
<feature type="chain" id="PRO_5019389040" description="CFEM domain-containing protein" evidence="16">
    <location>
        <begin position="21"/>
        <end position="209"/>
    </location>
</feature>
<keyword evidence="10 15" id="KW-0408">Iron</keyword>
<evidence type="ECO:0000256" key="2">
    <source>
        <dbReference type="ARBA" id="ARBA00004613"/>
    </source>
</evidence>
<keyword evidence="5" id="KW-0964">Secreted</keyword>
<evidence type="ECO:0000256" key="4">
    <source>
        <dbReference type="ARBA" id="ARBA00022475"/>
    </source>
</evidence>
<comment type="caution">
    <text evidence="18">The sequence shown here is derived from an EMBL/GenBank/DDBJ whole genome shotgun (WGS) entry which is preliminary data.</text>
</comment>
<dbReference type="GO" id="GO:0046872">
    <property type="term" value="F:metal ion binding"/>
    <property type="evidence" value="ECO:0007669"/>
    <property type="project" value="UniProtKB-UniRule"/>
</dbReference>
<dbReference type="InParanoid" id="A0A423VR04"/>
<gene>
    <name evidence="18" type="ORF">VPNG_09619</name>
</gene>
<dbReference type="PANTHER" id="PTHR37928">
    <property type="entry name" value="CFEM DOMAIN PROTEIN (AFU_ORTHOLOGUE AFUA_6G14090)"/>
    <property type="match status" value="1"/>
</dbReference>
<dbReference type="PANTHER" id="PTHR37928:SF2">
    <property type="entry name" value="GPI ANCHORED CFEM DOMAIN PROTEIN (AFU_ORTHOLOGUE AFUA_6G10580)"/>
    <property type="match status" value="1"/>
</dbReference>
<organism evidence="18 19">
    <name type="scientific">Cytospora leucostoma</name>
    <dbReference type="NCBI Taxonomy" id="1230097"/>
    <lineage>
        <taxon>Eukaryota</taxon>
        <taxon>Fungi</taxon>
        <taxon>Dikarya</taxon>
        <taxon>Ascomycota</taxon>
        <taxon>Pezizomycotina</taxon>
        <taxon>Sordariomycetes</taxon>
        <taxon>Sordariomycetidae</taxon>
        <taxon>Diaporthales</taxon>
        <taxon>Cytosporaceae</taxon>
        <taxon>Cytospora</taxon>
    </lineage>
</organism>
<evidence type="ECO:0000256" key="5">
    <source>
        <dbReference type="ARBA" id="ARBA00022525"/>
    </source>
</evidence>
<evidence type="ECO:0000313" key="19">
    <source>
        <dbReference type="Proteomes" id="UP000285146"/>
    </source>
</evidence>
<dbReference type="AlphaFoldDB" id="A0A423VR04"/>
<dbReference type="GO" id="GO:0098552">
    <property type="term" value="C:side of membrane"/>
    <property type="evidence" value="ECO:0007669"/>
    <property type="project" value="UniProtKB-KW"/>
</dbReference>
<dbReference type="SMART" id="SM00747">
    <property type="entry name" value="CFEM"/>
    <property type="match status" value="1"/>
</dbReference>
<dbReference type="EMBL" id="LKEB01000080">
    <property type="protein sequence ID" value="ROV93443.1"/>
    <property type="molecule type" value="Genomic_DNA"/>
</dbReference>
<comment type="subcellular location">
    <subcellularLocation>
        <location evidence="1">Cell membrane</location>
        <topology evidence="1">Lipid-anchor</topology>
        <topology evidence="1">GPI-anchor</topology>
    </subcellularLocation>
    <subcellularLocation>
        <location evidence="2">Secreted</location>
    </subcellularLocation>
</comment>
<evidence type="ECO:0000256" key="15">
    <source>
        <dbReference type="PROSITE-ProRule" id="PRU01356"/>
    </source>
</evidence>
<evidence type="ECO:0000256" key="6">
    <source>
        <dbReference type="ARBA" id="ARBA00022617"/>
    </source>
</evidence>
<comment type="caution">
    <text evidence="15">Lacks conserved residue(s) required for the propagation of feature annotation.</text>
</comment>
<keyword evidence="12 15" id="KW-1015">Disulfide bond</keyword>
<evidence type="ECO:0000256" key="11">
    <source>
        <dbReference type="ARBA" id="ARBA00023136"/>
    </source>
</evidence>
<keyword evidence="14" id="KW-0449">Lipoprotein</keyword>
<name>A0A423VR04_9PEZI</name>
<dbReference type="GO" id="GO:0005576">
    <property type="term" value="C:extracellular region"/>
    <property type="evidence" value="ECO:0007669"/>
    <property type="project" value="UniProtKB-SubCell"/>
</dbReference>
<evidence type="ECO:0000256" key="13">
    <source>
        <dbReference type="ARBA" id="ARBA00023180"/>
    </source>
</evidence>
<evidence type="ECO:0000256" key="16">
    <source>
        <dbReference type="SAM" id="SignalP"/>
    </source>
</evidence>
<evidence type="ECO:0000256" key="12">
    <source>
        <dbReference type="ARBA" id="ARBA00023157"/>
    </source>
</evidence>
<protein>
    <recommendedName>
        <fullName evidence="17">CFEM domain-containing protein</fullName>
    </recommendedName>
</protein>
<dbReference type="Pfam" id="PF05730">
    <property type="entry name" value="CFEM"/>
    <property type="match status" value="1"/>
</dbReference>
<keyword evidence="7" id="KW-0336">GPI-anchor</keyword>
<evidence type="ECO:0000256" key="3">
    <source>
        <dbReference type="ARBA" id="ARBA00010031"/>
    </source>
</evidence>
<evidence type="ECO:0000256" key="14">
    <source>
        <dbReference type="ARBA" id="ARBA00023288"/>
    </source>
</evidence>
<dbReference type="PROSITE" id="PS52012">
    <property type="entry name" value="CFEM"/>
    <property type="match status" value="1"/>
</dbReference>
<evidence type="ECO:0000256" key="10">
    <source>
        <dbReference type="ARBA" id="ARBA00023004"/>
    </source>
</evidence>
<feature type="signal peptide" evidence="16">
    <location>
        <begin position="1"/>
        <end position="20"/>
    </location>
</feature>
<keyword evidence="8 15" id="KW-0479">Metal-binding</keyword>
<feature type="domain" description="CFEM" evidence="17">
    <location>
        <begin position="2"/>
        <end position="118"/>
    </location>
</feature>
<keyword evidence="11" id="KW-0472">Membrane</keyword>
<dbReference type="GO" id="GO:0005886">
    <property type="term" value="C:plasma membrane"/>
    <property type="evidence" value="ECO:0007669"/>
    <property type="project" value="UniProtKB-SubCell"/>
</dbReference>
<evidence type="ECO:0000256" key="9">
    <source>
        <dbReference type="ARBA" id="ARBA00022729"/>
    </source>
</evidence>
<evidence type="ECO:0000259" key="17">
    <source>
        <dbReference type="PROSITE" id="PS52012"/>
    </source>
</evidence>
<feature type="binding site" description="axial binding residue" evidence="15">
    <location>
        <position position="52"/>
    </location>
    <ligand>
        <name>heme</name>
        <dbReference type="ChEBI" id="CHEBI:30413"/>
    </ligand>
    <ligandPart>
        <name>Fe</name>
        <dbReference type="ChEBI" id="CHEBI:18248"/>
    </ligandPart>
</feature>
<evidence type="ECO:0000256" key="7">
    <source>
        <dbReference type="ARBA" id="ARBA00022622"/>
    </source>
</evidence>
<feature type="disulfide bond" evidence="15">
    <location>
        <begin position="48"/>
        <end position="55"/>
    </location>
</feature>
<keyword evidence="19" id="KW-1185">Reference proteome</keyword>
<evidence type="ECO:0000256" key="8">
    <source>
        <dbReference type="ARBA" id="ARBA00022723"/>
    </source>
</evidence>
<dbReference type="OrthoDB" id="3767534at2759"/>
<comment type="similarity">
    <text evidence="3">Belongs to the RBT5 family.</text>
</comment>
<keyword evidence="4" id="KW-1003">Cell membrane</keyword>
<keyword evidence="9 16" id="KW-0732">Signal</keyword>
<evidence type="ECO:0000256" key="1">
    <source>
        <dbReference type="ARBA" id="ARBA00004609"/>
    </source>
</evidence>
<accession>A0A423VR04</accession>
<sequence>MRLHSLLPTLALTYSILVVAQDCVNVALSTIPSCARHCILHGATSIGCQGTDFGCQCAASAALFAAIEDCVSTACPSGDYQAVIDGTSALCDCASPLVVARQLGTASVSGIGTVVSAASNTAIFTATAAIGATTGTAATATAASTSSGGGTVTAGGSTSTLGSGNTWTGYTSVSNVATASVVGAAAQATPAADMFRFVVPFAIVGAAML</sequence>
<proteinExistence type="inferred from homology"/>
<dbReference type="InterPro" id="IPR051735">
    <property type="entry name" value="CFEM_domain"/>
</dbReference>
<keyword evidence="13" id="KW-0325">Glycoprotein</keyword>
<keyword evidence="6 15" id="KW-0349">Heme</keyword>
<dbReference type="Proteomes" id="UP000285146">
    <property type="component" value="Unassembled WGS sequence"/>
</dbReference>
<dbReference type="InterPro" id="IPR008427">
    <property type="entry name" value="Extracellular_membr_CFEM_dom"/>
</dbReference>
<dbReference type="STRING" id="1230097.A0A423VR04"/>